<dbReference type="InterPro" id="IPR003661">
    <property type="entry name" value="HisK_dim/P_dom"/>
</dbReference>
<dbReference type="Gene3D" id="1.10.287.130">
    <property type="match status" value="1"/>
</dbReference>
<evidence type="ECO:0000259" key="3">
    <source>
        <dbReference type="SMART" id="SM00388"/>
    </source>
</evidence>
<proteinExistence type="predicted"/>
<dbReference type="InterPro" id="IPR036097">
    <property type="entry name" value="HisK_dim/P_sf"/>
</dbReference>
<gene>
    <name evidence="4" type="ORF">WKW77_25650</name>
</gene>
<dbReference type="SUPFAM" id="SSF47384">
    <property type="entry name" value="Homodimeric domain of signal transducing histidine kinase"/>
    <property type="match status" value="1"/>
</dbReference>
<dbReference type="GO" id="GO:0016301">
    <property type="term" value="F:kinase activity"/>
    <property type="evidence" value="ECO:0007669"/>
    <property type="project" value="UniProtKB-KW"/>
</dbReference>
<sequence>MRKVLPQKLRVPQGPVALRVLAALGALSATYWATRALKKRTLPAEIRMNDTEDQACMREKLAAQSRELLRLDHALRTPIGAARAALEILETATDDPDLQAEARQVIARQLTRMTALTEELHELAQEQPG</sequence>
<dbReference type="RefSeq" id="WP_340359715.1">
    <property type="nucleotide sequence ID" value="NZ_JBBKZU010000013.1"/>
</dbReference>
<dbReference type="Proteomes" id="UP001365846">
    <property type="component" value="Unassembled WGS sequence"/>
</dbReference>
<dbReference type="SMART" id="SM00388">
    <property type="entry name" value="HisKA"/>
    <property type="match status" value="1"/>
</dbReference>
<reference evidence="4 5" key="1">
    <citation type="submission" date="2024-03" db="EMBL/GenBank/DDBJ databases">
        <title>Novel species of the genus Variovorax.</title>
        <authorList>
            <person name="Liu Q."/>
            <person name="Xin Y.-H."/>
        </authorList>
    </citation>
    <scope>NUCLEOTIDE SEQUENCE [LARGE SCALE GENOMIC DNA]</scope>
    <source>
        <strain evidence="4 5">KACC 18899</strain>
    </source>
</reference>
<organism evidence="4 5">
    <name type="scientific">Variovorax ureilyticus</name>
    <dbReference type="NCBI Taxonomy" id="1836198"/>
    <lineage>
        <taxon>Bacteria</taxon>
        <taxon>Pseudomonadati</taxon>
        <taxon>Pseudomonadota</taxon>
        <taxon>Betaproteobacteria</taxon>
        <taxon>Burkholderiales</taxon>
        <taxon>Comamonadaceae</taxon>
        <taxon>Variovorax</taxon>
    </lineage>
</organism>
<keyword evidence="4" id="KW-0808">Transferase</keyword>
<keyword evidence="4" id="KW-0418">Kinase</keyword>
<evidence type="ECO:0000256" key="1">
    <source>
        <dbReference type="ARBA" id="ARBA00000085"/>
    </source>
</evidence>
<evidence type="ECO:0000313" key="5">
    <source>
        <dbReference type="Proteomes" id="UP001365846"/>
    </source>
</evidence>
<feature type="domain" description="Signal transduction histidine kinase dimerisation/phosphoacceptor" evidence="3">
    <location>
        <begin position="63"/>
        <end position="129"/>
    </location>
</feature>
<evidence type="ECO:0000256" key="2">
    <source>
        <dbReference type="ARBA" id="ARBA00012438"/>
    </source>
</evidence>
<comment type="catalytic activity">
    <reaction evidence="1">
        <text>ATP + protein L-histidine = ADP + protein N-phospho-L-histidine.</text>
        <dbReference type="EC" id="2.7.13.3"/>
    </reaction>
</comment>
<dbReference type="EMBL" id="JBBKZU010000013">
    <property type="protein sequence ID" value="MEJ8814488.1"/>
    <property type="molecule type" value="Genomic_DNA"/>
</dbReference>
<comment type="caution">
    <text evidence="4">The sequence shown here is derived from an EMBL/GenBank/DDBJ whole genome shotgun (WGS) entry which is preliminary data.</text>
</comment>
<keyword evidence="5" id="KW-1185">Reference proteome</keyword>
<name>A0ABU8VLD3_9BURK</name>
<dbReference type="EC" id="2.7.13.3" evidence="2"/>
<dbReference type="Pfam" id="PF00512">
    <property type="entry name" value="HisKA"/>
    <property type="match status" value="1"/>
</dbReference>
<accession>A0ABU8VLD3</accession>
<dbReference type="CDD" id="cd00082">
    <property type="entry name" value="HisKA"/>
    <property type="match status" value="1"/>
</dbReference>
<protein>
    <recommendedName>
        <fullName evidence="2">histidine kinase</fullName>
        <ecNumber evidence="2">2.7.13.3</ecNumber>
    </recommendedName>
</protein>
<evidence type="ECO:0000313" key="4">
    <source>
        <dbReference type="EMBL" id="MEJ8814488.1"/>
    </source>
</evidence>